<organism evidence="2">
    <name type="scientific">Mayetiola destructor</name>
    <name type="common">Hessian fly</name>
    <dbReference type="NCBI Taxonomy" id="39758"/>
    <lineage>
        <taxon>Eukaryota</taxon>
        <taxon>Metazoa</taxon>
        <taxon>Ecdysozoa</taxon>
        <taxon>Arthropoda</taxon>
        <taxon>Hexapoda</taxon>
        <taxon>Insecta</taxon>
        <taxon>Pterygota</taxon>
        <taxon>Neoptera</taxon>
        <taxon>Endopterygota</taxon>
        <taxon>Diptera</taxon>
        <taxon>Nematocera</taxon>
        <taxon>Sciaroidea</taxon>
        <taxon>Cecidomyiidae</taxon>
        <taxon>Mayetiola</taxon>
    </lineage>
</organism>
<feature type="compositionally biased region" description="Polar residues" evidence="1">
    <location>
        <begin position="1"/>
        <end position="16"/>
    </location>
</feature>
<evidence type="ECO:0000256" key="1">
    <source>
        <dbReference type="SAM" id="MobiDB-lite"/>
    </source>
</evidence>
<dbReference type="EMBL" id="DQ208194">
    <property type="protein sequence ID" value="ABA61175.1"/>
    <property type="molecule type" value="Genomic_DNA"/>
</dbReference>
<sequence length="79" mass="9206">NNGAYPYARSTTYSSSEKLKKKKNTNRNHQQTKRKENRKRRNETPELQRLQGVNQIPGKNCLTLTDTPIRLTMTTTTKK</sequence>
<proteinExistence type="predicted"/>
<protein>
    <submittedName>
        <fullName evidence="2">Mde8i18_6</fullName>
    </submittedName>
</protein>
<evidence type="ECO:0000313" key="2">
    <source>
        <dbReference type="EMBL" id="ABA61175.1"/>
    </source>
</evidence>
<reference evidence="2" key="1">
    <citation type="journal article" date="2006" name="BMC Genomics">
        <title>Genomic analysis of a 1 Mb region near the telomere of Hessian fly chromosome X2 and avirulence gene vH13.</title>
        <authorList>
            <person name="Lobo N.F."/>
            <person name="Behura S.K."/>
            <person name="Aggarwal R."/>
            <person name="Chen M.S."/>
            <person name="Collins F.H."/>
            <person name="Stuart J.J."/>
        </authorList>
    </citation>
    <scope>NUCLEOTIDE SEQUENCE</scope>
</reference>
<dbReference type="AlphaFoldDB" id="Q3HM44"/>
<name>Q3HM44_MAYDE</name>
<feature type="compositionally biased region" description="Basic residues" evidence="1">
    <location>
        <begin position="19"/>
        <end position="41"/>
    </location>
</feature>
<accession>Q3HM44</accession>
<feature type="region of interest" description="Disordered" evidence="1">
    <location>
        <begin position="1"/>
        <end position="48"/>
    </location>
</feature>
<feature type="non-terminal residue" evidence="2">
    <location>
        <position position="1"/>
    </location>
</feature>